<evidence type="ECO:0000313" key="2">
    <source>
        <dbReference type="Proteomes" id="UP000182841"/>
    </source>
</evidence>
<reference evidence="2" key="1">
    <citation type="submission" date="2016-10" db="EMBL/GenBank/DDBJ databases">
        <authorList>
            <person name="Varghese N."/>
            <person name="Submissions S."/>
        </authorList>
    </citation>
    <scope>NUCLEOTIDE SEQUENCE [LARGE SCALE GENOMIC DNA]</scope>
    <source>
        <strain evidence="2">CGMCC 4.6825</strain>
    </source>
</reference>
<keyword evidence="2" id="KW-1185">Reference proteome</keyword>
<dbReference type="EMBL" id="FOGO01000004">
    <property type="protein sequence ID" value="SER84121.1"/>
    <property type="molecule type" value="Genomic_DNA"/>
</dbReference>
<dbReference type="AlphaFoldDB" id="A0A1H9SGP1"/>
<accession>A0A1H9SGP1</accession>
<proteinExistence type="predicted"/>
<protein>
    <submittedName>
        <fullName evidence="1">Uncharacterized protein</fullName>
    </submittedName>
</protein>
<dbReference type="RefSeq" id="WP_239501992.1">
    <property type="nucleotide sequence ID" value="NZ_FOGO01000004.1"/>
</dbReference>
<name>A0A1H9SGP1_9ACTN</name>
<dbReference type="Proteomes" id="UP000182841">
    <property type="component" value="Unassembled WGS sequence"/>
</dbReference>
<organism evidence="1 2">
    <name type="scientific">Streptomyces qinglanensis</name>
    <dbReference type="NCBI Taxonomy" id="943816"/>
    <lineage>
        <taxon>Bacteria</taxon>
        <taxon>Bacillati</taxon>
        <taxon>Actinomycetota</taxon>
        <taxon>Actinomycetes</taxon>
        <taxon>Kitasatosporales</taxon>
        <taxon>Streptomycetaceae</taxon>
        <taxon>Streptomyces</taxon>
    </lineage>
</organism>
<gene>
    <name evidence="1" type="ORF">SAMN05421870_104514</name>
</gene>
<sequence>MTMERVDASLLRRNVQLAYLDLTTEEAVRRWGEPEITWDDLGPWNTFVFRLSDGTLAGLAREVENAPMPGYFLLAADEATGTPAGVDTAAALSAFLSEAELEESRVLERGAG</sequence>
<evidence type="ECO:0000313" key="1">
    <source>
        <dbReference type="EMBL" id="SER84121.1"/>
    </source>
</evidence>